<dbReference type="GO" id="GO:0000786">
    <property type="term" value="C:nucleosome"/>
    <property type="evidence" value="ECO:0007669"/>
    <property type="project" value="UniProtKB-KW"/>
</dbReference>
<dbReference type="GO" id="GO:0003677">
    <property type="term" value="F:DNA binding"/>
    <property type="evidence" value="ECO:0007669"/>
    <property type="project" value="InterPro"/>
</dbReference>
<evidence type="ECO:0000313" key="7">
    <source>
        <dbReference type="Proteomes" id="UP000235371"/>
    </source>
</evidence>
<dbReference type="InParanoid" id="A0A2J6TJZ2"/>
<accession>A0A2J6TJZ2</accession>
<evidence type="ECO:0000256" key="2">
    <source>
        <dbReference type="ARBA" id="ARBA00010343"/>
    </source>
</evidence>
<evidence type="ECO:0000259" key="5">
    <source>
        <dbReference type="Pfam" id="PF00125"/>
    </source>
</evidence>
<dbReference type="InterPro" id="IPR009072">
    <property type="entry name" value="Histone-fold"/>
</dbReference>
<dbReference type="EMBL" id="KZ613782">
    <property type="protein sequence ID" value="PMD63343.1"/>
    <property type="molecule type" value="Genomic_DNA"/>
</dbReference>
<evidence type="ECO:0000256" key="3">
    <source>
        <dbReference type="ARBA" id="ARBA00022454"/>
    </source>
</evidence>
<dbReference type="Pfam" id="PF00125">
    <property type="entry name" value="Histone"/>
    <property type="match status" value="1"/>
</dbReference>
<comment type="similarity">
    <text evidence="2">Belongs to the histone H3 family.</text>
</comment>
<dbReference type="STRING" id="1095630.A0A2J6TJZ2"/>
<evidence type="ECO:0000256" key="1">
    <source>
        <dbReference type="ARBA" id="ARBA00004286"/>
    </source>
</evidence>
<keyword evidence="4" id="KW-0544">Nucleosome core</keyword>
<dbReference type="SMART" id="SM00428">
    <property type="entry name" value="H3"/>
    <property type="match status" value="1"/>
</dbReference>
<dbReference type="InterPro" id="IPR007125">
    <property type="entry name" value="H2A/H2B/H3"/>
</dbReference>
<sequence>MANNSAAAKALKKISKIALKKTGWQEAGGIKSKEQEQKGKEVKALQEIRRYQKSVKLLIPRLPFICLAREIIQEQAGQTLRIERGALGALQEVARSMVMGFESS</sequence>
<evidence type="ECO:0000313" key="6">
    <source>
        <dbReference type="EMBL" id="PMD63343.1"/>
    </source>
</evidence>
<name>A0A2J6TJZ2_9HELO</name>
<dbReference type="AlphaFoldDB" id="A0A2J6TJZ2"/>
<dbReference type="Proteomes" id="UP000235371">
    <property type="component" value="Unassembled WGS sequence"/>
</dbReference>
<dbReference type="SUPFAM" id="SSF47113">
    <property type="entry name" value="Histone-fold"/>
    <property type="match status" value="1"/>
</dbReference>
<dbReference type="InterPro" id="IPR000164">
    <property type="entry name" value="Histone_H3/CENP-A"/>
</dbReference>
<feature type="domain" description="Core Histone H2A/H2B/H3" evidence="5">
    <location>
        <begin position="41"/>
        <end position="99"/>
    </location>
</feature>
<dbReference type="GO" id="GO:0046982">
    <property type="term" value="F:protein heterodimerization activity"/>
    <property type="evidence" value="ECO:0007669"/>
    <property type="project" value="InterPro"/>
</dbReference>
<protein>
    <recommendedName>
        <fullName evidence="5">Core Histone H2A/H2B/H3 domain-containing protein</fullName>
    </recommendedName>
</protein>
<dbReference type="RefSeq" id="XP_024740247.1">
    <property type="nucleotide sequence ID" value="XM_024882753.1"/>
</dbReference>
<keyword evidence="4" id="KW-0238">DNA-binding</keyword>
<dbReference type="PANTHER" id="PTHR11426">
    <property type="entry name" value="HISTONE H3"/>
    <property type="match status" value="1"/>
</dbReference>
<dbReference type="GeneID" id="36590830"/>
<gene>
    <name evidence="6" type="ORF">K444DRAFT_627066</name>
</gene>
<dbReference type="Gene3D" id="1.10.20.10">
    <property type="entry name" value="Histone, subunit A"/>
    <property type="match status" value="1"/>
</dbReference>
<dbReference type="GO" id="GO:0030527">
    <property type="term" value="F:structural constituent of chromatin"/>
    <property type="evidence" value="ECO:0007669"/>
    <property type="project" value="InterPro"/>
</dbReference>
<proteinExistence type="inferred from homology"/>
<evidence type="ECO:0000256" key="4">
    <source>
        <dbReference type="ARBA" id="ARBA00023269"/>
    </source>
</evidence>
<reference evidence="6 7" key="1">
    <citation type="submission" date="2016-04" db="EMBL/GenBank/DDBJ databases">
        <title>A degradative enzymes factory behind the ericoid mycorrhizal symbiosis.</title>
        <authorList>
            <consortium name="DOE Joint Genome Institute"/>
            <person name="Martino E."/>
            <person name="Morin E."/>
            <person name="Grelet G."/>
            <person name="Kuo A."/>
            <person name="Kohler A."/>
            <person name="Daghino S."/>
            <person name="Barry K."/>
            <person name="Choi C."/>
            <person name="Cichocki N."/>
            <person name="Clum A."/>
            <person name="Copeland A."/>
            <person name="Hainaut M."/>
            <person name="Haridas S."/>
            <person name="Labutti K."/>
            <person name="Lindquist E."/>
            <person name="Lipzen A."/>
            <person name="Khouja H.-R."/>
            <person name="Murat C."/>
            <person name="Ohm R."/>
            <person name="Olson A."/>
            <person name="Spatafora J."/>
            <person name="Veneault-Fourrey C."/>
            <person name="Henrissat B."/>
            <person name="Grigoriev I."/>
            <person name="Martin F."/>
            <person name="Perotto S."/>
        </authorList>
    </citation>
    <scope>NUCLEOTIDE SEQUENCE [LARGE SCALE GENOMIC DNA]</scope>
    <source>
        <strain evidence="6 7">E</strain>
    </source>
</reference>
<keyword evidence="3" id="KW-0158">Chromosome</keyword>
<comment type="subcellular location">
    <subcellularLocation>
        <location evidence="1">Chromosome</location>
    </subcellularLocation>
</comment>
<organism evidence="6 7">
    <name type="scientific">Hyaloscypha bicolor E</name>
    <dbReference type="NCBI Taxonomy" id="1095630"/>
    <lineage>
        <taxon>Eukaryota</taxon>
        <taxon>Fungi</taxon>
        <taxon>Dikarya</taxon>
        <taxon>Ascomycota</taxon>
        <taxon>Pezizomycotina</taxon>
        <taxon>Leotiomycetes</taxon>
        <taxon>Helotiales</taxon>
        <taxon>Hyaloscyphaceae</taxon>
        <taxon>Hyaloscypha</taxon>
        <taxon>Hyaloscypha bicolor</taxon>
    </lineage>
</organism>
<keyword evidence="7" id="KW-1185">Reference proteome</keyword>